<keyword evidence="1" id="KW-0479">Metal-binding</keyword>
<dbReference type="Gene3D" id="3.30.70.2330">
    <property type="match status" value="1"/>
</dbReference>
<dbReference type="AlphaFoldDB" id="A0A368YCX4"/>
<accession>A0A368YCX4</accession>
<reference evidence="4 5" key="1">
    <citation type="submission" date="2018-07" db="EMBL/GenBank/DDBJ databases">
        <title>Genomic Encyclopedia of Type Strains, Phase IV (KMG-IV): sequencing the most valuable type-strain genomes for metagenomic binning, comparative biology and taxonomic classification.</title>
        <authorList>
            <person name="Goeker M."/>
        </authorList>
    </citation>
    <scope>NUCLEOTIDE SEQUENCE [LARGE SCALE GENOMIC DNA]</scope>
    <source>
        <strain evidence="4 5">DSM 27696</strain>
    </source>
</reference>
<protein>
    <submittedName>
        <fullName evidence="4">HIRAN domain-containing protein</fullName>
    </submittedName>
</protein>
<organism evidence="4 5">
    <name type="scientific">Saliterribacillus persicus</name>
    <dbReference type="NCBI Taxonomy" id="930114"/>
    <lineage>
        <taxon>Bacteria</taxon>
        <taxon>Bacillati</taxon>
        <taxon>Bacillota</taxon>
        <taxon>Bacilli</taxon>
        <taxon>Bacillales</taxon>
        <taxon>Bacillaceae</taxon>
        <taxon>Saliterribacillus</taxon>
    </lineage>
</organism>
<dbReference type="SMART" id="SM00910">
    <property type="entry name" value="HIRAN"/>
    <property type="match status" value="1"/>
</dbReference>
<evidence type="ECO:0000313" key="5">
    <source>
        <dbReference type="Proteomes" id="UP000252585"/>
    </source>
</evidence>
<dbReference type="Proteomes" id="UP000252585">
    <property type="component" value="Unassembled WGS sequence"/>
</dbReference>
<dbReference type="InterPro" id="IPR014905">
    <property type="entry name" value="HIRAN"/>
</dbReference>
<gene>
    <name evidence="4" type="ORF">DFR57_101157</name>
</gene>
<proteinExistence type="predicted"/>
<evidence type="ECO:0000256" key="2">
    <source>
        <dbReference type="ARBA" id="ARBA00022801"/>
    </source>
</evidence>
<dbReference type="GO" id="GO:0016818">
    <property type="term" value="F:hydrolase activity, acting on acid anhydrides, in phosphorus-containing anhydrides"/>
    <property type="evidence" value="ECO:0007669"/>
    <property type="project" value="InterPro"/>
</dbReference>
<keyword evidence="2" id="KW-0378">Hydrolase</keyword>
<dbReference type="Pfam" id="PF08797">
    <property type="entry name" value="HIRAN"/>
    <property type="match status" value="1"/>
</dbReference>
<dbReference type="OrthoDB" id="46144at2"/>
<evidence type="ECO:0000256" key="1">
    <source>
        <dbReference type="ARBA" id="ARBA00022723"/>
    </source>
</evidence>
<dbReference type="GO" id="GO:0008270">
    <property type="term" value="F:zinc ion binding"/>
    <property type="evidence" value="ECO:0007669"/>
    <property type="project" value="InterPro"/>
</dbReference>
<dbReference type="RefSeq" id="WP_114351229.1">
    <property type="nucleotide sequence ID" value="NZ_QPJJ01000001.1"/>
</dbReference>
<sequence length="251" mass="28990">MSNLQSLWVVWQNPKNRLFYHIGTLSFFDNHYEFRYVNGKTGHLKLNDAIQNGYMLNPAFPDPNKVYKSDELFTAFNRRLPSSNRADFLEILSDLGLDESCTKMELLQETRGRLANDTYSFEQPLKIHKDEKVYSSFYIHGMRHRNLPAQWPKWVPVGEKLVLKREKDHHVDPNAVAIWTQNGKHLGYVPGFYATGVAGLLDNGANPKVVVQSVNPDSTSHWWVKLNFESEIPIPKEDIGKYFETFTELAS</sequence>
<dbReference type="GO" id="GO:0003676">
    <property type="term" value="F:nucleic acid binding"/>
    <property type="evidence" value="ECO:0007669"/>
    <property type="project" value="InterPro"/>
</dbReference>
<feature type="domain" description="HIRAN" evidence="3">
    <location>
        <begin position="132"/>
        <end position="232"/>
    </location>
</feature>
<name>A0A368YCX4_9BACI</name>
<comment type="caution">
    <text evidence="4">The sequence shown here is derived from an EMBL/GenBank/DDBJ whole genome shotgun (WGS) entry which is preliminary data.</text>
</comment>
<dbReference type="EMBL" id="QPJJ01000001">
    <property type="protein sequence ID" value="RCW77288.1"/>
    <property type="molecule type" value="Genomic_DNA"/>
</dbReference>
<keyword evidence="5" id="KW-1185">Reference proteome</keyword>
<evidence type="ECO:0000313" key="4">
    <source>
        <dbReference type="EMBL" id="RCW77288.1"/>
    </source>
</evidence>
<evidence type="ECO:0000259" key="3">
    <source>
        <dbReference type="SMART" id="SM00910"/>
    </source>
</evidence>